<comment type="similarity">
    <text evidence="1">Belongs to the ATP-dependent AMP-binding enzyme family.</text>
</comment>
<keyword evidence="2 5" id="KW-0436">Ligase</keyword>
<dbReference type="InterPro" id="IPR042099">
    <property type="entry name" value="ANL_N_sf"/>
</dbReference>
<dbReference type="EMBL" id="FUYJ01000003">
    <property type="protein sequence ID" value="SKA97853.1"/>
    <property type="molecule type" value="Genomic_DNA"/>
</dbReference>
<dbReference type="Pfam" id="PF00501">
    <property type="entry name" value="AMP-binding"/>
    <property type="match status" value="1"/>
</dbReference>
<dbReference type="CDD" id="cd04433">
    <property type="entry name" value="AFD_class_I"/>
    <property type="match status" value="1"/>
</dbReference>
<keyword evidence="6" id="KW-1185">Reference proteome</keyword>
<dbReference type="GO" id="GO:0006631">
    <property type="term" value="P:fatty acid metabolic process"/>
    <property type="evidence" value="ECO:0007669"/>
    <property type="project" value="TreeGrafter"/>
</dbReference>
<dbReference type="PROSITE" id="PS00455">
    <property type="entry name" value="AMP_BINDING"/>
    <property type="match status" value="1"/>
</dbReference>
<dbReference type="InterPro" id="IPR025110">
    <property type="entry name" value="AMP-bd_C"/>
</dbReference>
<dbReference type="PANTHER" id="PTHR43201">
    <property type="entry name" value="ACYL-COA SYNTHETASE"/>
    <property type="match status" value="1"/>
</dbReference>
<proteinExistence type="inferred from homology"/>
<dbReference type="GO" id="GO:0031956">
    <property type="term" value="F:medium-chain fatty acid-CoA ligase activity"/>
    <property type="evidence" value="ECO:0007669"/>
    <property type="project" value="TreeGrafter"/>
</dbReference>
<name>A0A1T4Y850_9BACL</name>
<evidence type="ECO:0000256" key="2">
    <source>
        <dbReference type="ARBA" id="ARBA00022598"/>
    </source>
</evidence>
<dbReference type="PANTHER" id="PTHR43201:SF5">
    <property type="entry name" value="MEDIUM-CHAIN ACYL-COA LIGASE ACSF2, MITOCHONDRIAL"/>
    <property type="match status" value="1"/>
</dbReference>
<organism evidence="5 6">
    <name type="scientific">Sporosarcina newyorkensis</name>
    <dbReference type="NCBI Taxonomy" id="759851"/>
    <lineage>
        <taxon>Bacteria</taxon>
        <taxon>Bacillati</taxon>
        <taxon>Bacillota</taxon>
        <taxon>Bacilli</taxon>
        <taxon>Bacillales</taxon>
        <taxon>Caryophanaceae</taxon>
        <taxon>Sporosarcina</taxon>
    </lineage>
</organism>
<feature type="domain" description="AMP-dependent synthetase/ligase" evidence="3">
    <location>
        <begin position="39"/>
        <end position="424"/>
    </location>
</feature>
<dbReference type="SUPFAM" id="SSF56801">
    <property type="entry name" value="Acetyl-CoA synthetase-like"/>
    <property type="match status" value="1"/>
</dbReference>
<dbReference type="Gene3D" id="3.40.50.12780">
    <property type="entry name" value="N-terminal domain of ligase-like"/>
    <property type="match status" value="1"/>
</dbReference>
<dbReference type="Gene3D" id="3.30.300.30">
    <property type="match status" value="1"/>
</dbReference>
<evidence type="ECO:0000256" key="1">
    <source>
        <dbReference type="ARBA" id="ARBA00006432"/>
    </source>
</evidence>
<evidence type="ECO:0000313" key="6">
    <source>
        <dbReference type="Proteomes" id="UP000190042"/>
    </source>
</evidence>
<sequence length="577" mass="65208">MILADQKKIDEYTAKGFWGTETLYELFLRNVKNKPESLAAADPLNREAICSGVPQQYTYEELLERVETLSIYLLKNGIRKDDIIGIQLPNTVEMLLTYLAILRIGAIATPFPVQYRKHEYRTLLNFTEAKAIITMTNILKHHAAQDFVEVKPEVSSLEHIFAWGDNVPEGVISLNNLNMSEKDRQKAEEICTATKNTANDVFTICWTSGTEGTPKGVPRTHNEWIISSYASVDAAAFTEEEVLLNTFPMVNMAGIAGMFVPWLLTNCTLIMHHPFDLPTFLRQIASARATYTLAPPALLNAMLNNEEILKNADFSSLRAIGSGSTPLSPWMVKGWQDKFDISIINYFGSNEGATFISDPRDIPDPEQRANYFPRLGVKGLEWTTRIAHYFESKLVDVKTGSVITESGIPGEMRIKGASVFPGYWGQEDAQNEFFDEEGYFRTGDLFEIIEKEGEQKFYRFVGRTKEIIIRGGVNISPAEVEYLLQTHPKVAEVSIVGLPDKRMGEKACACIVLKDPGSLLTIEEIIQYFKDHDYAIYKIPEYVYFLDELPRNPVGKILKYHLKQQVLNSPEDVKLEV</sequence>
<protein>
    <submittedName>
        <fullName evidence="5">Acyl-CoA synthetase (AMP-forming)/AMP-acid ligase II</fullName>
    </submittedName>
</protein>
<dbReference type="InterPro" id="IPR045851">
    <property type="entry name" value="AMP-bd_C_sf"/>
</dbReference>
<dbReference type="FunFam" id="3.30.300.30:FF:000008">
    <property type="entry name" value="2,3-dihydroxybenzoate-AMP ligase"/>
    <property type="match status" value="1"/>
</dbReference>
<dbReference type="Proteomes" id="UP000190042">
    <property type="component" value="Unassembled WGS sequence"/>
</dbReference>
<feature type="domain" description="AMP-binding enzyme C-terminal" evidence="4">
    <location>
        <begin position="479"/>
        <end position="556"/>
    </location>
</feature>
<accession>A0A1T4Y850</accession>
<evidence type="ECO:0000259" key="4">
    <source>
        <dbReference type="Pfam" id="PF13193"/>
    </source>
</evidence>
<dbReference type="RefSeq" id="WP_078817482.1">
    <property type="nucleotide sequence ID" value="NZ_FUYJ01000003.1"/>
</dbReference>
<dbReference type="InterPro" id="IPR020845">
    <property type="entry name" value="AMP-binding_CS"/>
</dbReference>
<reference evidence="6" key="1">
    <citation type="submission" date="2017-02" db="EMBL/GenBank/DDBJ databases">
        <authorList>
            <person name="Varghese N."/>
            <person name="Submissions S."/>
        </authorList>
    </citation>
    <scope>NUCLEOTIDE SEQUENCE [LARGE SCALE GENOMIC DNA]</scope>
    <source>
        <strain evidence="6">DSM 23966</strain>
    </source>
</reference>
<gene>
    <name evidence="5" type="ORF">SAMN04244570_1954</name>
</gene>
<dbReference type="InterPro" id="IPR000873">
    <property type="entry name" value="AMP-dep_synth/lig_dom"/>
</dbReference>
<dbReference type="Pfam" id="PF13193">
    <property type="entry name" value="AMP-binding_C"/>
    <property type="match status" value="1"/>
</dbReference>
<evidence type="ECO:0000313" key="5">
    <source>
        <dbReference type="EMBL" id="SKA97853.1"/>
    </source>
</evidence>
<evidence type="ECO:0000259" key="3">
    <source>
        <dbReference type="Pfam" id="PF00501"/>
    </source>
</evidence>
<dbReference type="AlphaFoldDB" id="A0A1T4Y850"/>